<organism evidence="1">
    <name type="scientific">Alexandrium monilatum</name>
    <dbReference type="NCBI Taxonomy" id="311494"/>
    <lineage>
        <taxon>Eukaryota</taxon>
        <taxon>Sar</taxon>
        <taxon>Alveolata</taxon>
        <taxon>Dinophyceae</taxon>
        <taxon>Gonyaulacales</taxon>
        <taxon>Pyrocystaceae</taxon>
        <taxon>Alexandrium</taxon>
    </lineage>
</organism>
<dbReference type="AlphaFoldDB" id="A0A7S4W741"/>
<dbReference type="Gene3D" id="2.160.20.80">
    <property type="entry name" value="E3 ubiquitin-protein ligase SopA"/>
    <property type="match status" value="1"/>
</dbReference>
<accession>A0A7S4W741</accession>
<evidence type="ECO:0000313" key="1">
    <source>
        <dbReference type="EMBL" id="CAE4657704.1"/>
    </source>
</evidence>
<reference evidence="1" key="1">
    <citation type="submission" date="2021-01" db="EMBL/GenBank/DDBJ databases">
        <authorList>
            <person name="Corre E."/>
            <person name="Pelletier E."/>
            <person name="Niang G."/>
            <person name="Scheremetjew M."/>
            <person name="Finn R."/>
            <person name="Kale V."/>
            <person name="Holt S."/>
            <person name="Cochrane G."/>
            <person name="Meng A."/>
            <person name="Brown T."/>
            <person name="Cohen L."/>
        </authorList>
    </citation>
    <scope>NUCLEOTIDE SEQUENCE</scope>
    <source>
        <strain evidence="1">CCMP3105</strain>
    </source>
</reference>
<protein>
    <submittedName>
        <fullName evidence="1">Uncharacterized protein</fullName>
    </submittedName>
</protein>
<name>A0A7S4W741_9DINO</name>
<gene>
    <name evidence="1" type="ORF">AMON00008_LOCUS57666</name>
</gene>
<dbReference type="EMBL" id="HBNR01080713">
    <property type="protein sequence ID" value="CAE4657704.1"/>
    <property type="molecule type" value="Transcribed_RNA"/>
</dbReference>
<proteinExistence type="predicted"/>
<sequence>MLGLCAQERMQVEEVGKVTFVVRGDGPSAVIERRALTPDISPVLVALITERDDEGAPKGEKDIQGRYVLEGPANPHAFRLLVSCVQRGGRLTPPEIAEQLPDLEALLEACRYADYYLLPGQARMQLTRQLLSSFKGAEAGALIDCEKLGLCRSEMIMDKMHLEGLNLRGLRLEESHVRQVLIRGCRLADCEMALSVTAGEVQIFKSRLENVQLDVFVTKITVADSSELVGCNIRVIEELLVRDSEMENCTFKGSDEDRKDRQVVSAYFCHAEIHGDTTLPFNRIVCEQTCFHGDVMRMTKGGASIKLSKTRILSLPSIESQSMVYLYLEDCDLVEALNFHCMRLQLRDVRILKPCDFAEVEFVEKVCDVTFPRKSRFRQVRFKDGMERCIASGCHFECCNLGYGQDAVAACLLTQCHFQACRFPFLEADSPVANLSGSNFVSCRIQWSGQFPHEESFVINSYWLRKWNLAGATVSDGH</sequence>